<dbReference type="InterPro" id="IPR036890">
    <property type="entry name" value="HATPase_C_sf"/>
</dbReference>
<keyword evidence="8" id="KW-0175">Coiled coil</keyword>
<feature type="transmembrane region" description="Helical" evidence="9">
    <location>
        <begin position="10"/>
        <end position="28"/>
    </location>
</feature>
<comment type="caution">
    <text evidence="11">The sequence shown here is derived from an EMBL/GenBank/DDBJ whole genome shotgun (WGS) entry which is preliminary data.</text>
</comment>
<evidence type="ECO:0000256" key="1">
    <source>
        <dbReference type="ARBA" id="ARBA00000085"/>
    </source>
</evidence>
<dbReference type="PRINTS" id="PR00344">
    <property type="entry name" value="BCTRLSENSOR"/>
</dbReference>
<evidence type="ECO:0000256" key="8">
    <source>
        <dbReference type="SAM" id="Coils"/>
    </source>
</evidence>
<keyword evidence="6 11" id="KW-0067">ATP-binding</keyword>
<feature type="domain" description="Histidine kinase" evidence="10">
    <location>
        <begin position="230"/>
        <end position="451"/>
    </location>
</feature>
<dbReference type="GO" id="GO:0005524">
    <property type="term" value="F:ATP binding"/>
    <property type="evidence" value="ECO:0007669"/>
    <property type="project" value="UniProtKB-KW"/>
</dbReference>
<sequence>MDFSNAKKSILYRVGLLTLTIFFFSYLIYNDGYFVTEVVVLGLLALQIYSITTHLEKNNKEIITFLNSIRHDDISYTYKTDFKNEDTNKLNAELNKVLKDLRDVRKEKEADYQYMKNIVQHVGIGLITFNKSGDVHIINTAAKKLLRINQVDNIKDLSVVSDSLVDVFTRLRTGGRDLLRLEIGGDIVQLAVYAIELTLRGEEFKLVSIQNIQNELEEKEMEAWQNLVRVLTHEIMNSVTPISSLANTVEDELNLQLHNDQEINHISNEDIEDLHLAVQTIKKRSQGLIRFVQDFRNLTHIPIPKISEIQVKDLLEEMLVFLQKEIKDHGVCTTVRVNPTNLTINADKDLIEQVLINLIKNAIQAFDEQTNKLVELSAYVDDKSRPVISVRDNGNGIDEEALEKIFIPFFTTKKTGSGIGLSLSRQIMRQHQGMLGVKTKLDEGTEFFLRF</sequence>
<dbReference type="RefSeq" id="WP_202244529.1">
    <property type="nucleotide sequence ID" value="NZ_JAESIY010000005.1"/>
</dbReference>
<dbReference type="PANTHER" id="PTHR43065:SF46">
    <property type="entry name" value="C4-DICARBOXYLATE TRANSPORT SENSOR PROTEIN DCTB"/>
    <property type="match status" value="1"/>
</dbReference>
<evidence type="ECO:0000256" key="5">
    <source>
        <dbReference type="ARBA" id="ARBA00022777"/>
    </source>
</evidence>
<evidence type="ECO:0000313" key="12">
    <source>
        <dbReference type="Proteomes" id="UP000659388"/>
    </source>
</evidence>
<dbReference type="GO" id="GO:0000160">
    <property type="term" value="P:phosphorelay signal transduction system"/>
    <property type="evidence" value="ECO:0007669"/>
    <property type="project" value="UniProtKB-KW"/>
</dbReference>
<dbReference type="InterPro" id="IPR005467">
    <property type="entry name" value="His_kinase_dom"/>
</dbReference>
<evidence type="ECO:0000256" key="9">
    <source>
        <dbReference type="SAM" id="Phobius"/>
    </source>
</evidence>
<dbReference type="SUPFAM" id="SSF55874">
    <property type="entry name" value="ATPase domain of HSP90 chaperone/DNA topoisomerase II/histidine kinase"/>
    <property type="match status" value="1"/>
</dbReference>
<feature type="coiled-coil region" evidence="8">
    <location>
        <begin position="84"/>
        <end position="111"/>
    </location>
</feature>
<keyword evidence="9" id="KW-1133">Transmembrane helix</keyword>
<reference evidence="11" key="1">
    <citation type="submission" date="2021-01" db="EMBL/GenBank/DDBJ databases">
        <title>Fulvivirga kasyanovii gen. nov., sp nov., a novel member of the phylum Bacteroidetes isolated from seawater in a mussel farm.</title>
        <authorList>
            <person name="Zhao L.-H."/>
            <person name="Wang Z.-J."/>
        </authorList>
    </citation>
    <scope>NUCLEOTIDE SEQUENCE</scope>
    <source>
        <strain evidence="11">2943</strain>
    </source>
</reference>
<dbReference type="PANTHER" id="PTHR43065">
    <property type="entry name" value="SENSOR HISTIDINE KINASE"/>
    <property type="match status" value="1"/>
</dbReference>
<keyword evidence="3" id="KW-0808">Transferase</keyword>
<dbReference type="InterPro" id="IPR004358">
    <property type="entry name" value="Sig_transdc_His_kin-like_C"/>
</dbReference>
<keyword evidence="9" id="KW-0472">Membrane</keyword>
<comment type="catalytic activity">
    <reaction evidence="1">
        <text>ATP + protein L-histidine = ADP + protein N-phospho-L-histidine.</text>
        <dbReference type="EC" id="2.7.13.3"/>
    </reaction>
</comment>
<keyword evidence="9" id="KW-0812">Transmembrane</keyword>
<dbReference type="Gene3D" id="3.30.565.10">
    <property type="entry name" value="Histidine kinase-like ATPase, C-terminal domain"/>
    <property type="match status" value="1"/>
</dbReference>
<evidence type="ECO:0000256" key="3">
    <source>
        <dbReference type="ARBA" id="ARBA00022679"/>
    </source>
</evidence>
<organism evidence="11 12">
    <name type="scientific">Fulvivirga sediminis</name>
    <dbReference type="NCBI Taxonomy" id="2803949"/>
    <lineage>
        <taxon>Bacteria</taxon>
        <taxon>Pseudomonadati</taxon>
        <taxon>Bacteroidota</taxon>
        <taxon>Cytophagia</taxon>
        <taxon>Cytophagales</taxon>
        <taxon>Fulvivirgaceae</taxon>
        <taxon>Fulvivirga</taxon>
    </lineage>
</organism>
<evidence type="ECO:0000256" key="7">
    <source>
        <dbReference type="ARBA" id="ARBA00023012"/>
    </source>
</evidence>
<keyword evidence="5" id="KW-0418">Kinase</keyword>
<name>A0A937FA58_9BACT</name>
<evidence type="ECO:0000256" key="4">
    <source>
        <dbReference type="ARBA" id="ARBA00022741"/>
    </source>
</evidence>
<proteinExistence type="predicted"/>
<dbReference type="EMBL" id="JAESIY010000005">
    <property type="protein sequence ID" value="MBL3656748.1"/>
    <property type="molecule type" value="Genomic_DNA"/>
</dbReference>
<evidence type="ECO:0000259" key="10">
    <source>
        <dbReference type="PROSITE" id="PS50109"/>
    </source>
</evidence>
<dbReference type="PROSITE" id="PS50109">
    <property type="entry name" value="HIS_KIN"/>
    <property type="match status" value="1"/>
</dbReference>
<dbReference type="Pfam" id="PF02518">
    <property type="entry name" value="HATPase_c"/>
    <property type="match status" value="1"/>
</dbReference>
<dbReference type="AlphaFoldDB" id="A0A937FA58"/>
<dbReference type="EC" id="2.7.13.3" evidence="2"/>
<feature type="transmembrane region" description="Helical" evidence="9">
    <location>
        <begin position="34"/>
        <end position="52"/>
    </location>
</feature>
<evidence type="ECO:0000256" key="2">
    <source>
        <dbReference type="ARBA" id="ARBA00012438"/>
    </source>
</evidence>
<keyword evidence="7" id="KW-0902">Two-component regulatory system</keyword>
<protein>
    <recommendedName>
        <fullName evidence="2">histidine kinase</fullName>
        <ecNumber evidence="2">2.7.13.3</ecNumber>
    </recommendedName>
</protein>
<dbReference type="Proteomes" id="UP000659388">
    <property type="component" value="Unassembled WGS sequence"/>
</dbReference>
<gene>
    <name evidence="11" type="ORF">JL102_11445</name>
</gene>
<dbReference type="GO" id="GO:0004673">
    <property type="term" value="F:protein histidine kinase activity"/>
    <property type="evidence" value="ECO:0007669"/>
    <property type="project" value="UniProtKB-EC"/>
</dbReference>
<accession>A0A937FA58</accession>
<dbReference type="InterPro" id="IPR003594">
    <property type="entry name" value="HATPase_dom"/>
</dbReference>
<evidence type="ECO:0000313" key="11">
    <source>
        <dbReference type="EMBL" id="MBL3656748.1"/>
    </source>
</evidence>
<keyword evidence="12" id="KW-1185">Reference proteome</keyword>
<keyword evidence="4" id="KW-0547">Nucleotide-binding</keyword>
<dbReference type="SMART" id="SM00387">
    <property type="entry name" value="HATPase_c"/>
    <property type="match status" value="1"/>
</dbReference>
<evidence type="ECO:0000256" key="6">
    <source>
        <dbReference type="ARBA" id="ARBA00022840"/>
    </source>
</evidence>